<feature type="transmembrane region" description="Helical" evidence="1">
    <location>
        <begin position="12"/>
        <end position="29"/>
    </location>
</feature>
<keyword evidence="1" id="KW-0472">Membrane</keyword>
<keyword evidence="1" id="KW-0812">Transmembrane</keyword>
<reference evidence="2 3" key="1">
    <citation type="submission" date="2020-07" db="EMBL/GenBank/DDBJ databases">
        <title>Genomic Encyclopedia of Type Strains, Phase IV (KMG-V): Genome sequencing to study the core and pangenomes of soil and plant-associated prokaryotes.</title>
        <authorList>
            <person name="Whitman W."/>
        </authorList>
    </citation>
    <scope>NUCLEOTIDE SEQUENCE [LARGE SCALE GENOMIC DNA]</scope>
    <source>
        <strain evidence="2 3">M8UP30</strain>
    </source>
</reference>
<protein>
    <submittedName>
        <fullName evidence="2">Uncharacterized protein</fullName>
    </submittedName>
</protein>
<name>A0A7Y9NKJ2_9BACT</name>
<accession>A0A7Y9NKJ2</accession>
<gene>
    <name evidence="2" type="ORF">HDF12_001297</name>
</gene>
<dbReference type="AlphaFoldDB" id="A0A7Y9NKJ2"/>
<evidence type="ECO:0000256" key="1">
    <source>
        <dbReference type="SAM" id="Phobius"/>
    </source>
</evidence>
<comment type="caution">
    <text evidence="2">The sequence shown here is derived from an EMBL/GenBank/DDBJ whole genome shotgun (WGS) entry which is preliminary data.</text>
</comment>
<evidence type="ECO:0000313" key="3">
    <source>
        <dbReference type="Proteomes" id="UP000534186"/>
    </source>
</evidence>
<evidence type="ECO:0000313" key="2">
    <source>
        <dbReference type="EMBL" id="NYF50932.1"/>
    </source>
</evidence>
<keyword evidence="1" id="KW-1133">Transmembrane helix</keyword>
<dbReference type="EMBL" id="JACCCV010000001">
    <property type="protein sequence ID" value="NYF50932.1"/>
    <property type="molecule type" value="Genomic_DNA"/>
</dbReference>
<proteinExistence type="predicted"/>
<organism evidence="2 3">
    <name type="scientific">Tunturiibacter lichenicola</name>
    <dbReference type="NCBI Taxonomy" id="2051959"/>
    <lineage>
        <taxon>Bacteria</taxon>
        <taxon>Pseudomonadati</taxon>
        <taxon>Acidobacteriota</taxon>
        <taxon>Terriglobia</taxon>
        <taxon>Terriglobales</taxon>
        <taxon>Acidobacteriaceae</taxon>
        <taxon>Tunturiibacter</taxon>
    </lineage>
</organism>
<dbReference type="Proteomes" id="UP000534186">
    <property type="component" value="Unassembled WGS sequence"/>
</dbReference>
<sequence length="152" mass="17111">MVTKIPRLGRYLLSAAVAILASTIIYQGLRMFPESTFQLASESRLPKWITLPPGLTRSDVSIKMSYFTWPSAGFVLQDAKGQTLEKADGRVKCSDFRMKNPPPESPPGYPRYTEIVVKGTSELIERRKMEPVFYVTDDPAVWKEYRTVGCGS</sequence>